<comment type="caution">
    <text evidence="1">The sequence shown here is derived from an EMBL/GenBank/DDBJ whole genome shotgun (WGS) entry which is preliminary data.</text>
</comment>
<organism evidence="1 2">
    <name type="scientific">Actinobaculum suis</name>
    <dbReference type="NCBI Taxonomy" id="1657"/>
    <lineage>
        <taxon>Bacteria</taxon>
        <taxon>Bacillati</taxon>
        <taxon>Actinomycetota</taxon>
        <taxon>Actinomycetes</taxon>
        <taxon>Actinomycetales</taxon>
        <taxon>Actinomycetaceae</taxon>
        <taxon>Actinobaculum</taxon>
    </lineage>
</organism>
<reference evidence="1 2" key="1">
    <citation type="submission" date="2018-11" db="EMBL/GenBank/DDBJ databases">
        <authorList>
            <consortium name="Pathogen Informatics"/>
        </authorList>
    </citation>
    <scope>NUCLEOTIDE SEQUENCE [LARGE SCALE GENOMIC DNA]</scope>
    <source>
        <strain evidence="1 2">NCTC10327</strain>
    </source>
</reference>
<evidence type="ECO:0000313" key="2">
    <source>
        <dbReference type="Proteomes" id="UP000269974"/>
    </source>
</evidence>
<sequence length="93" mass="10591">MSDIVFSPGLVRLRFAINDLTDDRKALIYEARKTARRIVRAMGFLPNGEKTTFFGTSLYMDIRVKNPDHVPPIEIAGYEFFGEGIELPKIETL</sequence>
<dbReference type="EMBL" id="UYIO01000001">
    <property type="protein sequence ID" value="VDG76188.1"/>
    <property type="molecule type" value="Genomic_DNA"/>
</dbReference>
<dbReference type="Proteomes" id="UP000269974">
    <property type="component" value="Unassembled WGS sequence"/>
</dbReference>
<dbReference type="RefSeq" id="WP_185933918.1">
    <property type="nucleotide sequence ID" value="NZ_UYIO01000001.1"/>
</dbReference>
<accession>A0A7Z9C876</accession>
<proteinExistence type="predicted"/>
<dbReference type="AlphaFoldDB" id="A0A7Z9C876"/>
<gene>
    <name evidence="1" type="ORF">NCTC10327_00851</name>
</gene>
<name>A0A7Z9C876_9ACTO</name>
<protein>
    <submittedName>
        <fullName evidence="1">Uncharacterized protein</fullName>
    </submittedName>
</protein>
<evidence type="ECO:0000313" key="1">
    <source>
        <dbReference type="EMBL" id="VDG76188.1"/>
    </source>
</evidence>